<dbReference type="Gene3D" id="1.25.40.20">
    <property type="entry name" value="Ankyrin repeat-containing domain"/>
    <property type="match status" value="2"/>
</dbReference>
<dbReference type="EMBL" id="CAXKWB010001330">
    <property type="protein sequence ID" value="CAL4064028.1"/>
    <property type="molecule type" value="Genomic_DNA"/>
</dbReference>
<name>A0AAV2PVW4_MEGNR</name>
<evidence type="ECO:0000256" key="4">
    <source>
        <dbReference type="SAM" id="Phobius"/>
    </source>
</evidence>
<comment type="caution">
    <text evidence="6">The sequence shown here is derived from an EMBL/GenBank/DDBJ whole genome shotgun (WGS) entry which is preliminary data.</text>
</comment>
<evidence type="ECO:0000313" key="6">
    <source>
        <dbReference type="EMBL" id="CAL4064028.1"/>
    </source>
</evidence>
<dbReference type="GO" id="GO:0070531">
    <property type="term" value="C:BRCA1-A complex"/>
    <property type="evidence" value="ECO:0007669"/>
    <property type="project" value="TreeGrafter"/>
</dbReference>
<dbReference type="Pfam" id="PF12796">
    <property type="entry name" value="Ank_2"/>
    <property type="match status" value="1"/>
</dbReference>
<dbReference type="PROSITE" id="PS50297">
    <property type="entry name" value="ANK_REP_REGION"/>
    <property type="match status" value="1"/>
</dbReference>
<dbReference type="GO" id="GO:0004842">
    <property type="term" value="F:ubiquitin-protein transferase activity"/>
    <property type="evidence" value="ECO:0007669"/>
    <property type="project" value="TreeGrafter"/>
</dbReference>
<evidence type="ECO:0000256" key="2">
    <source>
        <dbReference type="ARBA" id="ARBA00023043"/>
    </source>
</evidence>
<evidence type="ECO:0008006" key="8">
    <source>
        <dbReference type="Google" id="ProtNLM"/>
    </source>
</evidence>
<evidence type="ECO:0000256" key="1">
    <source>
        <dbReference type="ARBA" id="ARBA00022737"/>
    </source>
</evidence>
<evidence type="ECO:0000256" key="3">
    <source>
        <dbReference type="PROSITE-ProRule" id="PRU00023"/>
    </source>
</evidence>
<dbReference type="SUPFAM" id="SSF48403">
    <property type="entry name" value="Ankyrin repeat"/>
    <property type="match status" value="1"/>
</dbReference>
<keyword evidence="4" id="KW-0812">Transmembrane</keyword>
<feature type="signal peptide" evidence="5">
    <location>
        <begin position="1"/>
        <end position="25"/>
    </location>
</feature>
<keyword evidence="7" id="KW-1185">Reference proteome</keyword>
<keyword evidence="1" id="KW-0677">Repeat</keyword>
<dbReference type="GO" id="GO:0085020">
    <property type="term" value="P:protein K6-linked ubiquitination"/>
    <property type="evidence" value="ECO:0007669"/>
    <property type="project" value="TreeGrafter"/>
</dbReference>
<feature type="repeat" description="ANK" evidence="3">
    <location>
        <begin position="101"/>
        <end position="133"/>
    </location>
</feature>
<keyword evidence="4" id="KW-0472">Membrane</keyword>
<evidence type="ECO:0000313" key="7">
    <source>
        <dbReference type="Proteomes" id="UP001497623"/>
    </source>
</evidence>
<dbReference type="SMART" id="SM00248">
    <property type="entry name" value="ANK"/>
    <property type="match status" value="2"/>
</dbReference>
<accession>A0AAV2PVW4</accession>
<dbReference type="Proteomes" id="UP001497623">
    <property type="component" value="Unassembled WGS sequence"/>
</dbReference>
<protein>
    <recommendedName>
        <fullName evidence="8">Ankyrin repeat domain-containing protein</fullName>
    </recommendedName>
</protein>
<keyword evidence="5" id="KW-0732">Signal</keyword>
<dbReference type="GO" id="GO:0031436">
    <property type="term" value="C:BRCA1-BARD1 complex"/>
    <property type="evidence" value="ECO:0007669"/>
    <property type="project" value="TreeGrafter"/>
</dbReference>
<dbReference type="PANTHER" id="PTHR24171:SF8">
    <property type="entry name" value="BRCA1-ASSOCIATED RING DOMAIN PROTEIN 1"/>
    <property type="match status" value="1"/>
</dbReference>
<proteinExistence type="predicted"/>
<dbReference type="InterPro" id="IPR002110">
    <property type="entry name" value="Ankyrin_rpt"/>
</dbReference>
<keyword evidence="4" id="KW-1133">Transmembrane helix</keyword>
<reference evidence="6 7" key="1">
    <citation type="submission" date="2024-05" db="EMBL/GenBank/DDBJ databases">
        <authorList>
            <person name="Wallberg A."/>
        </authorList>
    </citation>
    <scope>NUCLEOTIDE SEQUENCE [LARGE SCALE GENOMIC DNA]</scope>
</reference>
<feature type="chain" id="PRO_5043662846" description="Ankyrin repeat domain-containing protein" evidence="5">
    <location>
        <begin position="26"/>
        <end position="239"/>
    </location>
</feature>
<dbReference type="PANTHER" id="PTHR24171">
    <property type="entry name" value="ANKYRIN REPEAT DOMAIN-CONTAINING PROTEIN 39-RELATED"/>
    <property type="match status" value="1"/>
</dbReference>
<dbReference type="AlphaFoldDB" id="A0AAV2PVW4"/>
<dbReference type="InterPro" id="IPR036770">
    <property type="entry name" value="Ankyrin_rpt-contain_sf"/>
</dbReference>
<gene>
    <name evidence="6" type="ORF">MNOR_LOCUS3780</name>
</gene>
<keyword evidence="2 3" id="KW-0040">ANK repeat</keyword>
<dbReference type="PROSITE" id="PS50088">
    <property type="entry name" value="ANK_REPEAT"/>
    <property type="match status" value="1"/>
</dbReference>
<feature type="transmembrane region" description="Helical" evidence="4">
    <location>
        <begin position="182"/>
        <end position="207"/>
    </location>
</feature>
<organism evidence="6 7">
    <name type="scientific">Meganyctiphanes norvegica</name>
    <name type="common">Northern krill</name>
    <name type="synonym">Thysanopoda norvegica</name>
    <dbReference type="NCBI Taxonomy" id="48144"/>
    <lineage>
        <taxon>Eukaryota</taxon>
        <taxon>Metazoa</taxon>
        <taxon>Ecdysozoa</taxon>
        <taxon>Arthropoda</taxon>
        <taxon>Crustacea</taxon>
        <taxon>Multicrustacea</taxon>
        <taxon>Malacostraca</taxon>
        <taxon>Eumalacostraca</taxon>
        <taxon>Eucarida</taxon>
        <taxon>Euphausiacea</taxon>
        <taxon>Euphausiidae</taxon>
        <taxon>Meganyctiphanes</taxon>
    </lineage>
</organism>
<evidence type="ECO:0000256" key="5">
    <source>
        <dbReference type="SAM" id="SignalP"/>
    </source>
</evidence>
<sequence>MGNLTRVSAIILLWAILLVNTGGQAAKALGEDLYDAAIKGDLPAVQRLAGRGPQCKDVNTATHNGNANWTPLIAAAFKNQTQVVKFLLESCKSDMNIQDFIGRTALYLAAQYNNKEIFKLLLQNGADATIKSNDGDTAGDRSLQHGFMDRNLMYTLINTETKNRVKLYTDANTDTNNRVDSLFVIVICLSVVVCILVITIIGGGVYFMRYKHSVQTQHQQHAVVFTNEQNKQSLHIYEN</sequence>